<evidence type="ECO:0008006" key="3">
    <source>
        <dbReference type="Google" id="ProtNLM"/>
    </source>
</evidence>
<name>A0A7S4FPA8_9EUGL</name>
<evidence type="ECO:0000256" key="1">
    <source>
        <dbReference type="SAM" id="SignalP"/>
    </source>
</evidence>
<gene>
    <name evidence="2" type="ORF">EGYM00163_LOCUS16681</name>
</gene>
<organism evidence="2">
    <name type="scientific">Eutreptiella gymnastica</name>
    <dbReference type="NCBI Taxonomy" id="73025"/>
    <lineage>
        <taxon>Eukaryota</taxon>
        <taxon>Discoba</taxon>
        <taxon>Euglenozoa</taxon>
        <taxon>Euglenida</taxon>
        <taxon>Spirocuta</taxon>
        <taxon>Euglenophyceae</taxon>
        <taxon>Eutreptiales</taxon>
        <taxon>Eutreptiaceae</taxon>
        <taxon>Eutreptiella</taxon>
    </lineage>
</organism>
<dbReference type="AlphaFoldDB" id="A0A7S4FPA8"/>
<keyword evidence="1" id="KW-0732">Signal</keyword>
<proteinExistence type="predicted"/>
<reference evidence="2" key="1">
    <citation type="submission" date="2021-01" db="EMBL/GenBank/DDBJ databases">
        <authorList>
            <person name="Corre E."/>
            <person name="Pelletier E."/>
            <person name="Niang G."/>
            <person name="Scheremetjew M."/>
            <person name="Finn R."/>
            <person name="Kale V."/>
            <person name="Holt S."/>
            <person name="Cochrane G."/>
            <person name="Meng A."/>
            <person name="Brown T."/>
            <person name="Cohen L."/>
        </authorList>
    </citation>
    <scope>NUCLEOTIDE SEQUENCE</scope>
    <source>
        <strain evidence="2">CCMP1594</strain>
    </source>
</reference>
<sequence length="138" mass="14969">MSASQLYTCLCLVLQWTCFENTLCLHHTTQIGALNSNPLQPAGELPCHGSLQERSGAYEMGGFMALFCHQTVLPTVPTTLQTALWSPSHSNTMGPKSHFHSVLAVKTVVAITTNKSVDQVLLAQAKWATSRTRSVLDG</sequence>
<dbReference type="EMBL" id="HBJA01047410">
    <property type="protein sequence ID" value="CAE0805555.1"/>
    <property type="molecule type" value="Transcribed_RNA"/>
</dbReference>
<feature type="chain" id="PRO_5030650185" description="Secreted protein" evidence="1">
    <location>
        <begin position="25"/>
        <end position="138"/>
    </location>
</feature>
<accession>A0A7S4FPA8</accession>
<protein>
    <recommendedName>
        <fullName evidence="3">Secreted protein</fullName>
    </recommendedName>
</protein>
<evidence type="ECO:0000313" key="2">
    <source>
        <dbReference type="EMBL" id="CAE0805555.1"/>
    </source>
</evidence>
<feature type="signal peptide" evidence="1">
    <location>
        <begin position="1"/>
        <end position="24"/>
    </location>
</feature>